<reference evidence="2 3" key="1">
    <citation type="submission" date="2024-04" db="EMBL/GenBank/DDBJ databases">
        <title>draft genome sequnece of Paenibacillus filicis.</title>
        <authorList>
            <person name="Kim D.-U."/>
        </authorList>
    </citation>
    <scope>NUCLEOTIDE SEQUENCE [LARGE SCALE GENOMIC DNA]</scope>
    <source>
        <strain evidence="2 3">KACC14197</strain>
    </source>
</reference>
<keyword evidence="3" id="KW-1185">Reference proteome</keyword>
<organism evidence="2 3">
    <name type="scientific">Paenibacillus filicis</name>
    <dbReference type="NCBI Taxonomy" id="669464"/>
    <lineage>
        <taxon>Bacteria</taxon>
        <taxon>Bacillati</taxon>
        <taxon>Bacillota</taxon>
        <taxon>Bacilli</taxon>
        <taxon>Bacillales</taxon>
        <taxon>Paenibacillaceae</taxon>
        <taxon>Paenibacillus</taxon>
    </lineage>
</organism>
<dbReference type="InterPro" id="IPR012341">
    <property type="entry name" value="6hp_glycosidase-like_sf"/>
</dbReference>
<dbReference type="Gene3D" id="1.50.10.10">
    <property type="match status" value="1"/>
</dbReference>
<dbReference type="PANTHER" id="PTHR33886:SF8">
    <property type="entry name" value="UNSATURATED RHAMNOGALACTURONAN HYDROLASE (EUROFUNG)"/>
    <property type="match status" value="1"/>
</dbReference>
<dbReference type="SUPFAM" id="SSF48208">
    <property type="entry name" value="Six-hairpin glycosidases"/>
    <property type="match status" value="1"/>
</dbReference>
<evidence type="ECO:0000313" key="3">
    <source>
        <dbReference type="Proteomes" id="UP001469365"/>
    </source>
</evidence>
<dbReference type="Pfam" id="PF07470">
    <property type="entry name" value="Glyco_hydro_88"/>
    <property type="match status" value="1"/>
</dbReference>
<comment type="caution">
    <text evidence="2">The sequence shown here is derived from an EMBL/GenBank/DDBJ whole genome shotgun (WGS) entry which is preliminary data.</text>
</comment>
<dbReference type="GO" id="GO:0016787">
    <property type="term" value="F:hydrolase activity"/>
    <property type="evidence" value="ECO:0007669"/>
    <property type="project" value="UniProtKB-KW"/>
</dbReference>
<sequence length="364" mass="40010">MDPALRGRIDRMVRRITDRPSDGKGALCPMHWNGPTGVRLYGIYRAWASMREPSYVRGLTTWVDEHLPESYVSRSIQGTAPMLTVAELYGDTEIERYGAACRRTADWLLHIAARTPEGTLKYTTGPNSPRFARQVRGDTLWMSCLFLAKWAALSGNRAYADEAAFQLCVHLKLLRDQGTALYRHSWSSERPDRRSGMLWGRANSWMLMGAVELMEVLGSRWTGRSEVLASLVGLADTLAAVQREDGLFGIRLDHSLAPADVSATAGMAYGLRRGVRSGLLPARLLASAKRAEEAVIALINESGDRLLPVLDAGLKGQQVPSSQLSPLGWSGCGEGLTLLMLCERQAHVGLKDRQSGQCMERGGI</sequence>
<protein>
    <submittedName>
        <fullName evidence="2">Glycoside hydrolase family 88 protein</fullName>
    </submittedName>
</protein>
<accession>A0ABU9DEW9</accession>
<dbReference type="InterPro" id="IPR052043">
    <property type="entry name" value="PolySaccharide_Degr_Enz"/>
</dbReference>
<dbReference type="RefSeq" id="WP_341414372.1">
    <property type="nucleotide sequence ID" value="NZ_JBBPCC010000002.1"/>
</dbReference>
<dbReference type="Proteomes" id="UP001469365">
    <property type="component" value="Unassembled WGS sequence"/>
</dbReference>
<dbReference type="InterPro" id="IPR010905">
    <property type="entry name" value="Glyco_hydro_88"/>
</dbReference>
<keyword evidence="1 2" id="KW-0378">Hydrolase</keyword>
<dbReference type="InterPro" id="IPR008928">
    <property type="entry name" value="6-hairpin_glycosidase_sf"/>
</dbReference>
<gene>
    <name evidence="2" type="ORF">WMW72_05265</name>
</gene>
<evidence type="ECO:0000313" key="2">
    <source>
        <dbReference type="EMBL" id="MEK8127319.1"/>
    </source>
</evidence>
<proteinExistence type="predicted"/>
<evidence type="ECO:0000256" key="1">
    <source>
        <dbReference type="ARBA" id="ARBA00022801"/>
    </source>
</evidence>
<dbReference type="EMBL" id="JBBPCC010000002">
    <property type="protein sequence ID" value="MEK8127319.1"/>
    <property type="molecule type" value="Genomic_DNA"/>
</dbReference>
<dbReference type="PANTHER" id="PTHR33886">
    <property type="entry name" value="UNSATURATED RHAMNOGALACTURONAN HYDROLASE (EUROFUNG)"/>
    <property type="match status" value="1"/>
</dbReference>
<name>A0ABU9DEW9_9BACL</name>